<protein>
    <recommendedName>
        <fullName evidence="2">Rab proteins geranylgeranyltransferase</fullName>
    </recommendedName>
</protein>
<dbReference type="InterPro" id="IPR018203">
    <property type="entry name" value="GDP_dissociation_inhibitor"/>
</dbReference>
<dbReference type="GO" id="GO:0016192">
    <property type="term" value="P:vesicle-mediated transport"/>
    <property type="evidence" value="ECO:0007669"/>
    <property type="project" value="TreeGrafter"/>
</dbReference>
<keyword evidence="4" id="KW-1185">Reference proteome</keyword>
<evidence type="ECO:0000313" key="3">
    <source>
        <dbReference type="EMBL" id="OQO06950.1"/>
    </source>
</evidence>
<dbReference type="PANTHER" id="PTHR11787:SF4">
    <property type="entry name" value="CHM, RAB ESCORT PROTEIN 1"/>
    <property type="match status" value="1"/>
</dbReference>
<dbReference type="OrthoDB" id="1923006at2759"/>
<dbReference type="GO" id="GO:0005634">
    <property type="term" value="C:nucleus"/>
    <property type="evidence" value="ECO:0007669"/>
    <property type="project" value="TreeGrafter"/>
</dbReference>
<dbReference type="InterPro" id="IPR017230">
    <property type="entry name" value="Mrs6"/>
</dbReference>
<dbReference type="GO" id="GO:0005092">
    <property type="term" value="F:GDP-dissociation inhibitor activity"/>
    <property type="evidence" value="ECO:0007669"/>
    <property type="project" value="UniProtKB-UniRule"/>
</dbReference>
<name>A0A1V8T6H3_9PEZI</name>
<dbReference type="Pfam" id="PF00996">
    <property type="entry name" value="GDI"/>
    <property type="match status" value="1"/>
</dbReference>
<dbReference type="FunFam" id="1.10.405.10:FF:000003">
    <property type="entry name" value="Rab proteins geranylgeranyltransferase component A"/>
    <property type="match status" value="1"/>
</dbReference>
<dbReference type="SUPFAM" id="SSF51905">
    <property type="entry name" value="FAD/NAD(P)-binding domain"/>
    <property type="match status" value="1"/>
</dbReference>
<accession>A0A1V8T6H3</accession>
<dbReference type="PRINTS" id="PR00891">
    <property type="entry name" value="RABGDIREP"/>
</dbReference>
<gene>
    <name evidence="3" type="ORF">B0A48_07516</name>
</gene>
<proteinExistence type="inferred from homology"/>
<dbReference type="AlphaFoldDB" id="A0A1V8T6H3"/>
<evidence type="ECO:0000313" key="4">
    <source>
        <dbReference type="Proteomes" id="UP000192596"/>
    </source>
</evidence>
<dbReference type="Gene3D" id="3.50.50.60">
    <property type="entry name" value="FAD/NAD(P)-binding domain"/>
    <property type="match status" value="1"/>
</dbReference>
<dbReference type="GO" id="GO:0005829">
    <property type="term" value="C:cytosol"/>
    <property type="evidence" value="ECO:0007669"/>
    <property type="project" value="TreeGrafter"/>
</dbReference>
<organism evidence="3 4">
    <name type="scientific">Cryoendolithus antarcticus</name>
    <dbReference type="NCBI Taxonomy" id="1507870"/>
    <lineage>
        <taxon>Eukaryota</taxon>
        <taxon>Fungi</taxon>
        <taxon>Dikarya</taxon>
        <taxon>Ascomycota</taxon>
        <taxon>Pezizomycotina</taxon>
        <taxon>Dothideomycetes</taxon>
        <taxon>Dothideomycetidae</taxon>
        <taxon>Cladosporiales</taxon>
        <taxon>Cladosporiaceae</taxon>
        <taxon>Cryoendolithus</taxon>
    </lineage>
</organism>
<dbReference type="PIRSF" id="PIRSF037514">
    <property type="entry name" value="Rab_ger_ger_transf_A_fun"/>
    <property type="match status" value="1"/>
</dbReference>
<dbReference type="GO" id="GO:0005968">
    <property type="term" value="C:Rab-protein geranylgeranyltransferase complex"/>
    <property type="evidence" value="ECO:0007669"/>
    <property type="project" value="TreeGrafter"/>
</dbReference>
<dbReference type="GO" id="GO:0007264">
    <property type="term" value="P:small GTPase-mediated signal transduction"/>
    <property type="evidence" value="ECO:0007669"/>
    <property type="project" value="UniProtKB-UniRule"/>
</dbReference>
<dbReference type="PANTHER" id="PTHR11787">
    <property type="entry name" value="RAB GDP-DISSOCIATION INHIBITOR"/>
    <property type="match status" value="1"/>
</dbReference>
<evidence type="ECO:0000256" key="1">
    <source>
        <dbReference type="ARBA" id="ARBA00005593"/>
    </source>
</evidence>
<dbReference type="Gene3D" id="1.10.405.10">
    <property type="entry name" value="Guanine Nucleotide Dissociation Inhibitor, domain 1"/>
    <property type="match status" value="1"/>
</dbReference>
<dbReference type="InterPro" id="IPR036188">
    <property type="entry name" value="FAD/NAD-bd_sf"/>
</dbReference>
<evidence type="ECO:0000256" key="2">
    <source>
        <dbReference type="PIRNR" id="PIRNR037514"/>
    </source>
</evidence>
<dbReference type="STRING" id="1507870.A0A1V8T6H3"/>
<reference evidence="4" key="1">
    <citation type="submission" date="2017-03" db="EMBL/GenBank/DDBJ databases">
        <title>Genomes of endolithic fungi from Antarctica.</title>
        <authorList>
            <person name="Coleine C."/>
            <person name="Masonjones S."/>
            <person name="Stajich J.E."/>
        </authorList>
    </citation>
    <scope>NUCLEOTIDE SEQUENCE [LARGE SCALE GENOMIC DNA]</scope>
    <source>
        <strain evidence="4">CCFEE 5527</strain>
    </source>
</reference>
<dbReference type="Proteomes" id="UP000192596">
    <property type="component" value="Unassembled WGS sequence"/>
</dbReference>
<dbReference type="EMBL" id="NAJO01000015">
    <property type="protein sequence ID" value="OQO06950.1"/>
    <property type="molecule type" value="Genomic_DNA"/>
</dbReference>
<sequence length="494" mass="52858">METLDGTEWDVVIVGTDLPQSLLALSLSRSGKRVLHIDRNEYYGGNEAALSLSEAEAWAARYAGHSNASENATFSNARIETLEATGDVKLLQSRAYSLALAPQIIYTQSKLLPALVSSRTHGQLEFQAVGSWFVLQPGGDAASAPSLIRVPSGREDIFQDQSFDLRAKRSLMKFLRFVGNYEEQPDIWQGEAERPFPDFLQQKFALPQPLHAALLSLTLALTPPAETSTADALPRIARHLRSIGLFGPGFGAVIPKWGGLAEIAQVACRAGAVGGAVYVLNKGIDHIDNTGNDTFRLKLSGGEQVETHWLVGSAENLLAKALTPPHAGPGLTKSISIIAARLPKLFPVTAEGGVTPAGAVIAVPASTADEPPVYIMAHSADAGECPSTQCVIYASVALPFDEGQARLSAAVAALLASGDGEMVSAPLWTIQYYQHDLGETAKALNPHCLVLPPLSLDNALADHVLENVKQAWRQITGEEDASFLRFEVREGMED</sequence>
<comment type="similarity">
    <text evidence="1 2">Belongs to the Rab GDI family.</text>
</comment>
<dbReference type="InParanoid" id="A0A1V8T6H3"/>
<comment type="caution">
    <text evidence="3">The sequence shown here is derived from an EMBL/GenBank/DDBJ whole genome shotgun (WGS) entry which is preliminary data.</text>
</comment>
<dbReference type="Gene3D" id="3.30.519.10">
    <property type="entry name" value="Guanine Nucleotide Dissociation Inhibitor, domain 2"/>
    <property type="match status" value="1"/>
</dbReference>